<sequence length="105" mass="11765">MGKPYRIVCGNSHEHRVYTLFQGEQVVSAREVLSVFNDPMRQAAPAMLEALELAEWSIGPYGIKRCPVCKAEKLCRVEDHKPDCKLKAALKLARGDANEHAEVDE</sequence>
<dbReference type="Proteomes" id="UP000434052">
    <property type="component" value="Unassembled WGS sequence"/>
</dbReference>
<evidence type="ECO:0000313" key="1">
    <source>
        <dbReference type="EMBL" id="TVM35652.1"/>
    </source>
</evidence>
<gene>
    <name evidence="1" type="ORF">DQK91_03010</name>
</gene>
<proteinExistence type="predicted"/>
<dbReference type="AlphaFoldDB" id="A0A6P1ZJ67"/>
<name>A0A6P1ZJ67_9BACT</name>
<dbReference type="EMBL" id="QMIF01000002">
    <property type="protein sequence ID" value="TVM35652.1"/>
    <property type="molecule type" value="Genomic_DNA"/>
</dbReference>
<organism evidence="1 2">
    <name type="scientific">Oceanidesulfovibrio marinus</name>
    <dbReference type="NCBI Taxonomy" id="370038"/>
    <lineage>
        <taxon>Bacteria</taxon>
        <taxon>Pseudomonadati</taxon>
        <taxon>Thermodesulfobacteriota</taxon>
        <taxon>Desulfovibrionia</taxon>
        <taxon>Desulfovibrionales</taxon>
        <taxon>Desulfovibrionaceae</taxon>
        <taxon>Oceanidesulfovibrio</taxon>
    </lineage>
</organism>
<dbReference type="RefSeq" id="WP_144233982.1">
    <property type="nucleotide sequence ID" value="NZ_QMIF01000002.1"/>
</dbReference>
<reference evidence="1 2" key="1">
    <citation type="submission" date="2018-06" db="EMBL/GenBank/DDBJ databases">
        <title>Complete genome of Desulfovibrio marinus P48SEP.</title>
        <authorList>
            <person name="Crispim J.S."/>
            <person name="Vidigal P.M.P."/>
            <person name="Silva L.C.F."/>
            <person name="Araujo L.C."/>
            <person name="Laguardia C.N."/>
            <person name="Dias R.S."/>
            <person name="Sousa M.P."/>
            <person name="Paula S.O."/>
            <person name="Silva C."/>
        </authorList>
    </citation>
    <scope>NUCLEOTIDE SEQUENCE [LARGE SCALE GENOMIC DNA]</scope>
    <source>
        <strain evidence="1 2">P48SEP</strain>
    </source>
</reference>
<accession>A0A6P1ZJ67</accession>
<evidence type="ECO:0000313" key="2">
    <source>
        <dbReference type="Proteomes" id="UP000434052"/>
    </source>
</evidence>
<comment type="caution">
    <text evidence="1">The sequence shown here is derived from an EMBL/GenBank/DDBJ whole genome shotgun (WGS) entry which is preliminary data.</text>
</comment>
<protein>
    <submittedName>
        <fullName evidence="1">Uncharacterized protein</fullName>
    </submittedName>
</protein>